<protein>
    <submittedName>
        <fullName evidence="2">Glyoxalase</fullName>
    </submittedName>
</protein>
<dbReference type="PANTHER" id="PTHR33990">
    <property type="entry name" value="PROTEIN YJDN-RELATED"/>
    <property type="match status" value="1"/>
</dbReference>
<dbReference type="InterPro" id="IPR029068">
    <property type="entry name" value="Glyas_Bleomycin-R_OHBP_Dase"/>
</dbReference>
<dbReference type="PANTHER" id="PTHR33990:SF1">
    <property type="entry name" value="PROTEIN YJDN"/>
    <property type="match status" value="1"/>
</dbReference>
<organism evidence="2 3">
    <name type="scientific">Cohnella kolymensis</name>
    <dbReference type="NCBI Taxonomy" id="1590652"/>
    <lineage>
        <taxon>Bacteria</taxon>
        <taxon>Bacillati</taxon>
        <taxon>Bacillota</taxon>
        <taxon>Bacilli</taxon>
        <taxon>Bacillales</taxon>
        <taxon>Paenibacillaceae</taxon>
        <taxon>Cohnella</taxon>
    </lineage>
</organism>
<evidence type="ECO:0000313" key="2">
    <source>
        <dbReference type="EMBL" id="KIL35443.1"/>
    </source>
</evidence>
<keyword evidence="3" id="KW-1185">Reference proteome</keyword>
<dbReference type="InterPro" id="IPR028973">
    <property type="entry name" value="PhnB-like"/>
</dbReference>
<dbReference type="Proteomes" id="UP000054526">
    <property type="component" value="Unassembled WGS sequence"/>
</dbReference>
<dbReference type="SUPFAM" id="SSF54593">
    <property type="entry name" value="Glyoxalase/Bleomycin resistance protein/Dihydroxybiphenyl dioxygenase"/>
    <property type="match status" value="1"/>
</dbReference>
<sequence>MVAKLTPYISSEDARTQAEFYKDSLGGEILSVMTFGQVQGTTEANKDKIMHLVLSVAGGNEIFLSDSFVPVSGERSIAMALAYDTEDAAREAFTNLLEGGQVKFPFEQQAWGSYYGEAVDKFGVTWQIVKQM</sequence>
<evidence type="ECO:0000259" key="1">
    <source>
        <dbReference type="Pfam" id="PF06983"/>
    </source>
</evidence>
<dbReference type="Pfam" id="PF06983">
    <property type="entry name" value="3-dmu-9_3-mt"/>
    <property type="match status" value="1"/>
</dbReference>
<gene>
    <name evidence="2" type="ORF">SD71_13690</name>
</gene>
<name>A0ABR5A304_9BACL</name>
<accession>A0ABR5A304</accession>
<proteinExistence type="predicted"/>
<dbReference type="EMBL" id="JXAL01000022">
    <property type="protein sequence ID" value="KIL35443.1"/>
    <property type="molecule type" value="Genomic_DNA"/>
</dbReference>
<dbReference type="Gene3D" id="3.10.180.10">
    <property type="entry name" value="2,3-Dihydroxybiphenyl 1,2-Dioxygenase, domain 1"/>
    <property type="match status" value="1"/>
</dbReference>
<evidence type="ECO:0000313" key="3">
    <source>
        <dbReference type="Proteomes" id="UP000054526"/>
    </source>
</evidence>
<feature type="domain" description="PhnB-like" evidence="1">
    <location>
        <begin position="11"/>
        <end position="129"/>
    </location>
</feature>
<comment type="caution">
    <text evidence="2">The sequence shown here is derived from an EMBL/GenBank/DDBJ whole genome shotgun (WGS) entry which is preliminary data.</text>
</comment>
<reference evidence="2 3" key="1">
    <citation type="submission" date="2014-12" db="EMBL/GenBank/DDBJ databases">
        <title>Draft genome sequence of Cohnella kolymensis strain B-2846.</title>
        <authorList>
            <person name="Karlyshev A.V."/>
            <person name="Kudryashova E.B."/>
        </authorList>
    </citation>
    <scope>NUCLEOTIDE SEQUENCE [LARGE SCALE GENOMIC DNA]</scope>
    <source>
        <strain evidence="2 3">VKM B-2846</strain>
    </source>
</reference>